<gene>
    <name evidence="2" type="ORF">FCL38_14465</name>
    <name evidence="1" type="ORF">FHS02_005903</name>
</gene>
<reference evidence="1 4" key="2">
    <citation type="submission" date="2020-08" db="EMBL/GenBank/DDBJ databases">
        <title>Genomic Encyclopedia of Type Strains, Phase III (KMG-III): the genomes of soil and plant-associated and newly described type strains.</title>
        <authorList>
            <person name="Whitman W."/>
        </authorList>
    </citation>
    <scope>NUCLEOTIDE SEQUENCE [LARGE SCALE GENOMIC DNA]</scope>
    <source>
        <strain evidence="1 4">CECT 7753</strain>
    </source>
</reference>
<keyword evidence="3" id="KW-1185">Reference proteome</keyword>
<evidence type="ECO:0000313" key="4">
    <source>
        <dbReference type="Proteomes" id="UP000584325"/>
    </source>
</evidence>
<evidence type="ECO:0000313" key="3">
    <source>
        <dbReference type="Proteomes" id="UP000298763"/>
    </source>
</evidence>
<dbReference type="RefSeq" id="WP_137314342.1">
    <property type="nucleotide sequence ID" value="NZ_CP040017.1"/>
</dbReference>
<evidence type="ECO:0000313" key="1">
    <source>
        <dbReference type="EMBL" id="MBB3225033.1"/>
    </source>
</evidence>
<accession>A0A4P8HP64</accession>
<evidence type="ECO:0000313" key="2">
    <source>
        <dbReference type="EMBL" id="QCP11489.1"/>
    </source>
</evidence>
<dbReference type="EMBL" id="CP040017">
    <property type="protein sequence ID" value="QCP11489.1"/>
    <property type="molecule type" value="Genomic_DNA"/>
</dbReference>
<name>A0A4P8HP64_9BURK</name>
<dbReference type="Proteomes" id="UP000584325">
    <property type="component" value="Unassembled WGS sequence"/>
</dbReference>
<proteinExistence type="predicted"/>
<dbReference type="AlphaFoldDB" id="A0A4P8HP64"/>
<dbReference type="Proteomes" id="UP000298763">
    <property type="component" value="Chromosome"/>
</dbReference>
<dbReference type="OrthoDB" id="8702831at2"/>
<protein>
    <submittedName>
        <fullName evidence="1">Uncharacterized protein</fullName>
    </submittedName>
</protein>
<organism evidence="1 4">
    <name type="scientific">Pseudoduganella umbonata</name>
    <dbReference type="NCBI Taxonomy" id="864828"/>
    <lineage>
        <taxon>Bacteria</taxon>
        <taxon>Pseudomonadati</taxon>
        <taxon>Pseudomonadota</taxon>
        <taxon>Betaproteobacteria</taxon>
        <taxon>Burkholderiales</taxon>
        <taxon>Oxalobacteraceae</taxon>
        <taxon>Telluria group</taxon>
        <taxon>Pseudoduganella</taxon>
    </lineage>
</organism>
<dbReference type="EMBL" id="JACHXS010000016">
    <property type="protein sequence ID" value="MBB3225033.1"/>
    <property type="molecule type" value="Genomic_DNA"/>
</dbReference>
<sequence length="195" mass="21141">MMVATRRVHSLAGLAAVLGLHACFLYLLSIEQAGTEKAAATRYSQLRFILPPLPKPAMKIPEPARIPVVKPPREKTMTEATPIESPSLPPPETVPAIAAADPFDESIRFNIDSLVKQAGKADREARPANETQAYGPASGSMEAVMTRAFTEARLAVPLKWYEAARISEFSAPGARKPIYQVRPHLGPIAFITLTS</sequence>
<reference evidence="2 3" key="1">
    <citation type="submission" date="2019-05" db="EMBL/GenBank/DDBJ databases">
        <title>Draft Genome Sequences of Six Type Strains of the Genus Massilia.</title>
        <authorList>
            <person name="Miess H."/>
            <person name="Frediansyhah A."/>
            <person name="Gross H."/>
        </authorList>
    </citation>
    <scope>NUCLEOTIDE SEQUENCE [LARGE SCALE GENOMIC DNA]</scope>
    <source>
        <strain evidence="2 3">DSMZ 26121</strain>
    </source>
</reference>